<evidence type="ECO:0000313" key="3">
    <source>
        <dbReference type="Proteomes" id="UP000053800"/>
    </source>
</evidence>
<proteinExistence type="predicted"/>
<protein>
    <submittedName>
        <fullName evidence="2">Uncharacterized protein</fullName>
    </submittedName>
</protein>
<dbReference type="EMBL" id="KN848890">
    <property type="protein sequence ID" value="KIR68673.1"/>
    <property type="molecule type" value="Genomic_DNA"/>
</dbReference>
<organism evidence="2 3">
    <name type="scientific">Cryptococcus bacillisporus CA1873</name>
    <dbReference type="NCBI Taxonomy" id="1296111"/>
    <lineage>
        <taxon>Eukaryota</taxon>
        <taxon>Fungi</taxon>
        <taxon>Dikarya</taxon>
        <taxon>Basidiomycota</taxon>
        <taxon>Agaricomycotina</taxon>
        <taxon>Tremellomycetes</taxon>
        <taxon>Tremellales</taxon>
        <taxon>Cryptococcaceae</taxon>
        <taxon>Cryptococcus</taxon>
        <taxon>Cryptococcus gattii species complex</taxon>
    </lineage>
</organism>
<dbReference type="Proteomes" id="UP000053800">
    <property type="component" value="Unassembled WGS sequence"/>
</dbReference>
<keyword evidence="3" id="KW-1185">Reference proteome</keyword>
<feature type="region of interest" description="Disordered" evidence="1">
    <location>
        <begin position="1"/>
        <end position="29"/>
    </location>
</feature>
<accession>A0ABR5BHR8</accession>
<feature type="compositionally biased region" description="Basic and acidic residues" evidence="1">
    <location>
        <begin position="20"/>
        <end position="29"/>
    </location>
</feature>
<sequence>MRRDQTCAPSGHRLLSTKSPPERSGFENDSTHLAHVQPLASSSTSPIPISQVIQILQQTSGDSVTLVQLVSDLKKGDLTYVQQALRYLLPCIGRRRMAVLLPRVLDIWMEKVDAEIEKGRVEQAQVQIWYYQIVKRLSHFINTPGESEHQSHQSPLPRIVKKQVVRLISHLIDILTLFPSTSIQRPCIKFSLLELLFRRRYLSTELRTILTKHCVEHGIELSARMWHECVMASLSEGDIKMVRKLEKKKQTALDKETEAQGYVREELRSQRKSKPKRLRNIADLISRLQIASTDLSHEKLFQVLEPYLDPQLLESPPSLPSDLSADKELSHIAQHACMPAKYTTGRTLTPIMHGLLRRGEGPRAWSIWRELLSKESQSEKRGEKGLFVDRVSLSVGAQICHGIASLDSAIEMVDLWAHRPWQPPPVHGQMENSVYLDTQCVNILLTLCQSDGATSTAFRLWKAALPRWGVYPDHISLKILIDVARYHSIHRKGVQPGADVFKERLRQMVDGFSLWGHGHMQDGTAEAYDAYEDAGFAKGSTSVLFAPSGNSCAREKEDWRLEKPWQMARVIFRQVVLGNWPHLRETRSPLDEVDQSTFDKFTSLFDGDLHIPRHVSPNKPRELNQDSLPDPNARYTHIIPTASTFHSYISLLGYYNYPHEIPVALAWMKALTIVPTWFTMRLALMHICEAEGPRRWVRGWSKEGKGRLVRDEEIMRRWLEEWLVQEDGGGNGRLGDSWTDKVPSEEEVAAFRRMFAERNQRITA</sequence>
<reference evidence="2 3" key="1">
    <citation type="submission" date="2015-01" db="EMBL/GenBank/DDBJ databases">
        <title>The Genome Sequence of Cryptococcus gattii CA1873.</title>
        <authorList>
            <consortium name="The Broad Institute Genomics Platform"/>
            <person name="Cuomo C."/>
            <person name="Litvintseva A."/>
            <person name="Chen Y."/>
            <person name="Heitman J."/>
            <person name="Sun S."/>
            <person name="Springer D."/>
            <person name="Dromer F."/>
            <person name="Young S."/>
            <person name="Zeng Q."/>
            <person name="Gargeya S."/>
            <person name="Abouelleil A."/>
            <person name="Alvarado L."/>
            <person name="Chapman S.B."/>
            <person name="Gainer-Dewar J."/>
            <person name="Goldberg J."/>
            <person name="Griggs A."/>
            <person name="Gujja S."/>
            <person name="Hansen M."/>
            <person name="Howarth C."/>
            <person name="Imamovic A."/>
            <person name="Larimer J."/>
            <person name="Murphy C."/>
            <person name="Naylor J."/>
            <person name="Pearson M."/>
            <person name="Priest M."/>
            <person name="Roberts A."/>
            <person name="Saif S."/>
            <person name="Shea T."/>
            <person name="Sykes S."/>
            <person name="Wortman J."/>
            <person name="Nusbaum C."/>
            <person name="Birren B."/>
        </authorList>
    </citation>
    <scope>NUCLEOTIDE SEQUENCE [LARGE SCALE GENOMIC DNA]</scope>
    <source>
        <strain evidence="2 3">CA1873</strain>
    </source>
</reference>
<evidence type="ECO:0000313" key="2">
    <source>
        <dbReference type="EMBL" id="KIR68673.1"/>
    </source>
</evidence>
<name>A0ABR5BHR8_CRYGA</name>
<gene>
    <name evidence="2" type="ORF">I314_01096</name>
</gene>
<evidence type="ECO:0000256" key="1">
    <source>
        <dbReference type="SAM" id="MobiDB-lite"/>
    </source>
</evidence>